<evidence type="ECO:0000259" key="1">
    <source>
        <dbReference type="Pfam" id="PF00149"/>
    </source>
</evidence>
<organism evidence="2 3">
    <name type="scientific">Amantichitinum ursilacus</name>
    <dbReference type="NCBI Taxonomy" id="857265"/>
    <lineage>
        <taxon>Bacteria</taxon>
        <taxon>Pseudomonadati</taxon>
        <taxon>Pseudomonadota</taxon>
        <taxon>Betaproteobacteria</taxon>
        <taxon>Neisseriales</taxon>
        <taxon>Chitinibacteraceae</taxon>
        <taxon>Amantichitinum</taxon>
    </lineage>
</organism>
<dbReference type="InterPro" id="IPR029052">
    <property type="entry name" value="Metallo-depent_PP-like"/>
</dbReference>
<gene>
    <name evidence="2" type="ORF">WG78_03610</name>
</gene>
<dbReference type="EMBL" id="LAQT01000002">
    <property type="protein sequence ID" value="KPC54627.1"/>
    <property type="molecule type" value="Genomic_DNA"/>
</dbReference>
<dbReference type="GO" id="GO:0016787">
    <property type="term" value="F:hydrolase activity"/>
    <property type="evidence" value="ECO:0007669"/>
    <property type="project" value="InterPro"/>
</dbReference>
<dbReference type="Proteomes" id="UP000037939">
    <property type="component" value="Unassembled WGS sequence"/>
</dbReference>
<dbReference type="PIRSF" id="PIRSF000887">
    <property type="entry name" value="Pesterase_MJ0037"/>
    <property type="match status" value="1"/>
</dbReference>
<dbReference type="InterPro" id="IPR024173">
    <property type="entry name" value="Pesterase_MJ0037-like"/>
</dbReference>
<feature type="domain" description="Calcineurin-like phosphoesterase" evidence="1">
    <location>
        <begin position="38"/>
        <end position="164"/>
    </location>
</feature>
<protein>
    <recommendedName>
        <fullName evidence="1">Calcineurin-like phosphoesterase domain-containing protein</fullName>
    </recommendedName>
</protein>
<dbReference type="PANTHER" id="PTHR39323">
    <property type="entry name" value="BLR1149 PROTEIN"/>
    <property type="match status" value="1"/>
</dbReference>
<sequence>MPVTLETRLLNAHAISTHIAGEAVWLLPQKALFWPAQRMLLVADVHFGKAAAYRALGQPVPHGTTQANLARLDEMLAVLAEDVDTLVFLGDFLHAKSSRHPEVLGALETWRARWPALRLVLVRGNHDVRAGDPPQNLRVTVVSEPWIVGPLGLCHEPDVALPGGIYGLCGHVHPAVTLRGGARERMRLACFWMGEHGGILPAFGEFTGSWTMPAHARARVWVVGGGRVFAVGG</sequence>
<dbReference type="Pfam" id="PF00149">
    <property type="entry name" value="Metallophos"/>
    <property type="match status" value="1"/>
</dbReference>
<dbReference type="AlphaFoldDB" id="A0A0N0XKE4"/>
<dbReference type="Gene3D" id="3.60.21.10">
    <property type="match status" value="1"/>
</dbReference>
<dbReference type="PANTHER" id="PTHR39323:SF1">
    <property type="entry name" value="BLR1149 PROTEIN"/>
    <property type="match status" value="1"/>
</dbReference>
<dbReference type="InterPro" id="IPR026336">
    <property type="entry name" value="PdeM-like"/>
</dbReference>
<keyword evidence="3" id="KW-1185">Reference proteome</keyword>
<evidence type="ECO:0000313" key="3">
    <source>
        <dbReference type="Proteomes" id="UP000037939"/>
    </source>
</evidence>
<dbReference type="RefSeq" id="WP_201782353.1">
    <property type="nucleotide sequence ID" value="NZ_LAQT01000002.1"/>
</dbReference>
<dbReference type="STRING" id="857265.WG78_03610"/>
<accession>A0A0N0XKE4</accession>
<reference evidence="2 3" key="1">
    <citation type="submission" date="2015-07" db="EMBL/GenBank/DDBJ databases">
        <title>Draft genome sequence of the Amantichitinum ursilacus IGB-41, a new chitin-degrading bacterium.</title>
        <authorList>
            <person name="Kirstahler P."/>
            <person name="Guenther M."/>
            <person name="Grumaz C."/>
            <person name="Rupp S."/>
            <person name="Zibek S."/>
            <person name="Sohn K."/>
        </authorList>
    </citation>
    <scope>NUCLEOTIDE SEQUENCE [LARGE SCALE GENOMIC DNA]</scope>
    <source>
        <strain evidence="2 3">IGB-41</strain>
    </source>
</reference>
<comment type="caution">
    <text evidence="2">The sequence shown here is derived from an EMBL/GenBank/DDBJ whole genome shotgun (WGS) entry which is preliminary data.</text>
</comment>
<name>A0A0N0XKE4_9NEIS</name>
<dbReference type="NCBIfam" id="TIGR04123">
    <property type="entry name" value="P_estr_lig_assc"/>
    <property type="match status" value="1"/>
</dbReference>
<dbReference type="PATRIC" id="fig|857265.3.peg.736"/>
<proteinExistence type="predicted"/>
<dbReference type="InterPro" id="IPR004843">
    <property type="entry name" value="Calcineurin-like_PHP"/>
</dbReference>
<dbReference type="SUPFAM" id="SSF56300">
    <property type="entry name" value="Metallo-dependent phosphatases"/>
    <property type="match status" value="1"/>
</dbReference>
<evidence type="ECO:0000313" key="2">
    <source>
        <dbReference type="EMBL" id="KPC54627.1"/>
    </source>
</evidence>